<feature type="chain" id="PRO_5003158286" description="CCHC-type domain-containing protein" evidence="2">
    <location>
        <begin position="25"/>
        <end position="76"/>
    </location>
</feature>
<keyword evidence="2" id="KW-0732">Signal</keyword>
<keyword evidence="1" id="KW-0479">Metal-binding</keyword>
<dbReference type="InParanoid" id="E2C4T6"/>
<keyword evidence="5" id="KW-1185">Reference proteome</keyword>
<feature type="signal peptide" evidence="2">
    <location>
        <begin position="1"/>
        <end position="24"/>
    </location>
</feature>
<evidence type="ECO:0000313" key="4">
    <source>
        <dbReference type="EMBL" id="EFN77045.1"/>
    </source>
</evidence>
<feature type="domain" description="CCHC-type" evidence="3">
    <location>
        <begin position="47"/>
        <end position="62"/>
    </location>
</feature>
<feature type="non-terminal residue" evidence="4">
    <location>
        <position position="76"/>
    </location>
</feature>
<dbReference type="Gene3D" id="4.10.60.10">
    <property type="entry name" value="Zinc finger, CCHC-type"/>
    <property type="match status" value="1"/>
</dbReference>
<name>E2C4T6_HARSA</name>
<keyword evidence="1" id="KW-0862">Zinc</keyword>
<reference evidence="4 5" key="1">
    <citation type="journal article" date="2010" name="Science">
        <title>Genomic comparison of the ants Camponotus floridanus and Harpegnathos saltator.</title>
        <authorList>
            <person name="Bonasio R."/>
            <person name="Zhang G."/>
            <person name="Ye C."/>
            <person name="Mutti N.S."/>
            <person name="Fang X."/>
            <person name="Qin N."/>
            <person name="Donahue G."/>
            <person name="Yang P."/>
            <person name="Li Q."/>
            <person name="Li C."/>
            <person name="Zhang P."/>
            <person name="Huang Z."/>
            <person name="Berger S.L."/>
            <person name="Reinberg D."/>
            <person name="Wang J."/>
            <person name="Liebig J."/>
        </authorList>
    </citation>
    <scope>NUCLEOTIDE SEQUENCE [LARGE SCALE GENOMIC DNA]</scope>
    <source>
        <strain evidence="4 5">R22 G/1</strain>
    </source>
</reference>
<dbReference type="OrthoDB" id="7554612at2759"/>
<dbReference type="SUPFAM" id="SSF57756">
    <property type="entry name" value="Retrovirus zinc finger-like domains"/>
    <property type="match status" value="1"/>
</dbReference>
<dbReference type="PROSITE" id="PS50158">
    <property type="entry name" value="ZF_CCHC"/>
    <property type="match status" value="1"/>
</dbReference>
<evidence type="ECO:0000256" key="2">
    <source>
        <dbReference type="SAM" id="SignalP"/>
    </source>
</evidence>
<evidence type="ECO:0000313" key="5">
    <source>
        <dbReference type="Proteomes" id="UP000008237"/>
    </source>
</evidence>
<feature type="non-terminal residue" evidence="4">
    <location>
        <position position="1"/>
    </location>
</feature>
<dbReference type="InterPro" id="IPR036875">
    <property type="entry name" value="Znf_CCHC_sf"/>
</dbReference>
<dbReference type="GO" id="GO:0008270">
    <property type="term" value="F:zinc ion binding"/>
    <property type="evidence" value="ECO:0007669"/>
    <property type="project" value="UniProtKB-KW"/>
</dbReference>
<dbReference type="AlphaFoldDB" id="E2C4T6"/>
<organism evidence="5">
    <name type="scientific">Harpegnathos saltator</name>
    <name type="common">Jerdon's jumping ant</name>
    <dbReference type="NCBI Taxonomy" id="610380"/>
    <lineage>
        <taxon>Eukaryota</taxon>
        <taxon>Metazoa</taxon>
        <taxon>Ecdysozoa</taxon>
        <taxon>Arthropoda</taxon>
        <taxon>Hexapoda</taxon>
        <taxon>Insecta</taxon>
        <taxon>Pterygota</taxon>
        <taxon>Neoptera</taxon>
        <taxon>Endopterygota</taxon>
        <taxon>Hymenoptera</taxon>
        <taxon>Apocrita</taxon>
        <taxon>Aculeata</taxon>
        <taxon>Formicoidea</taxon>
        <taxon>Formicidae</taxon>
        <taxon>Ponerinae</taxon>
        <taxon>Ponerini</taxon>
        <taxon>Harpegnathos</taxon>
    </lineage>
</organism>
<dbReference type="GO" id="GO:0003676">
    <property type="term" value="F:nucleic acid binding"/>
    <property type="evidence" value="ECO:0007669"/>
    <property type="project" value="InterPro"/>
</dbReference>
<evidence type="ECO:0000259" key="3">
    <source>
        <dbReference type="PROSITE" id="PS50158"/>
    </source>
</evidence>
<accession>E2C4T6</accession>
<gene>
    <name evidence="4" type="ORF">EAI_03315</name>
</gene>
<sequence length="76" mass="8054">RKGSVALGWSVVGIFLLAARPPQCYRCWGLGQTRAGCTAAKDRSGICYRCGRGGHTVQKCESAPHCAVCQDAGREA</sequence>
<dbReference type="InterPro" id="IPR001878">
    <property type="entry name" value="Znf_CCHC"/>
</dbReference>
<dbReference type="EMBL" id="GL452621">
    <property type="protein sequence ID" value="EFN77045.1"/>
    <property type="molecule type" value="Genomic_DNA"/>
</dbReference>
<dbReference type="Proteomes" id="UP000008237">
    <property type="component" value="Unassembled WGS sequence"/>
</dbReference>
<proteinExistence type="predicted"/>
<keyword evidence="1" id="KW-0863">Zinc-finger</keyword>
<protein>
    <recommendedName>
        <fullName evidence="3">CCHC-type domain-containing protein</fullName>
    </recommendedName>
</protein>
<evidence type="ECO:0000256" key="1">
    <source>
        <dbReference type="PROSITE-ProRule" id="PRU00047"/>
    </source>
</evidence>